<comment type="caution">
    <text evidence="1">The sequence shown here is derived from an EMBL/GenBank/DDBJ whole genome shotgun (WGS) entry which is preliminary data.</text>
</comment>
<gene>
    <name evidence="1" type="ORF">GN958_ATG21619</name>
</gene>
<protein>
    <submittedName>
        <fullName evidence="1">Uncharacterized protein</fullName>
    </submittedName>
</protein>
<name>A0A8S9TR25_PHYIN</name>
<reference evidence="1" key="1">
    <citation type="submission" date="2020-03" db="EMBL/GenBank/DDBJ databases">
        <title>Hybrid Assembly of Korean Phytophthora infestans isolates.</title>
        <authorList>
            <person name="Prokchorchik M."/>
            <person name="Lee Y."/>
            <person name="Seo J."/>
            <person name="Cho J.-H."/>
            <person name="Park Y.-E."/>
            <person name="Jang D.-C."/>
            <person name="Im J.-S."/>
            <person name="Choi J.-G."/>
            <person name="Park H.-J."/>
            <person name="Lee G.-B."/>
            <person name="Lee Y.-G."/>
            <person name="Hong S.-Y."/>
            <person name="Cho K."/>
            <person name="Sohn K.H."/>
        </authorList>
    </citation>
    <scope>NUCLEOTIDE SEQUENCE</scope>
    <source>
        <strain evidence="1">KR_2_A2</strain>
    </source>
</reference>
<evidence type="ECO:0000313" key="1">
    <source>
        <dbReference type="EMBL" id="KAF4129189.1"/>
    </source>
</evidence>
<accession>A0A8S9TR25</accession>
<dbReference type="EMBL" id="JAACNO010002979">
    <property type="protein sequence ID" value="KAF4129189.1"/>
    <property type="molecule type" value="Genomic_DNA"/>
</dbReference>
<organism evidence="1 2">
    <name type="scientific">Phytophthora infestans</name>
    <name type="common">Potato late blight agent</name>
    <name type="synonym">Botrytis infestans</name>
    <dbReference type="NCBI Taxonomy" id="4787"/>
    <lineage>
        <taxon>Eukaryota</taxon>
        <taxon>Sar</taxon>
        <taxon>Stramenopiles</taxon>
        <taxon>Oomycota</taxon>
        <taxon>Peronosporomycetes</taxon>
        <taxon>Peronosporales</taxon>
        <taxon>Peronosporaceae</taxon>
        <taxon>Phytophthora</taxon>
    </lineage>
</organism>
<evidence type="ECO:0000313" key="2">
    <source>
        <dbReference type="Proteomes" id="UP000704712"/>
    </source>
</evidence>
<proteinExistence type="predicted"/>
<sequence>MGRAPKYERQQFQDIGLPKQNNRQQLVCKHCLLAYNTKSALKLYLHVQLRLQNHLKTCQFYQEALKSGCVQLPQVVPDVINGFKRQLSVANERVETSTTSSDKRQRYIREYFDNLFTEEKQEEFERLLVQFQADNCLPDRFCACSCFLIGPVQPPFQKERK</sequence>
<dbReference type="Proteomes" id="UP000704712">
    <property type="component" value="Unassembled WGS sequence"/>
</dbReference>
<dbReference type="AlphaFoldDB" id="A0A8S9TR25"/>